<dbReference type="RefSeq" id="WP_123212578.1">
    <property type="nucleotide sequence ID" value="NZ_RJVO01000007.1"/>
</dbReference>
<dbReference type="InterPro" id="IPR001444">
    <property type="entry name" value="Flag_bb_rod_N"/>
</dbReference>
<reference evidence="9 10" key="1">
    <citation type="submission" date="2018-10" db="EMBL/GenBank/DDBJ databases">
        <authorList>
            <person name="Chen W.-M."/>
        </authorList>
    </citation>
    <scope>NUCLEOTIDE SEQUENCE [LARGE SCALE GENOMIC DNA]</scope>
    <source>
        <strain evidence="9 10">THS-13</strain>
    </source>
</reference>
<protein>
    <recommendedName>
        <fullName evidence="3 6">Flagellar basal body rod protein FlgB</fullName>
    </recommendedName>
</protein>
<gene>
    <name evidence="9" type="primary">flgB</name>
    <name evidence="9" type="ORF">ED208_14180</name>
</gene>
<evidence type="ECO:0000256" key="4">
    <source>
        <dbReference type="ARBA" id="ARBA00023143"/>
    </source>
</evidence>
<dbReference type="NCBIfam" id="TIGR01396">
    <property type="entry name" value="FlgB"/>
    <property type="match status" value="1"/>
</dbReference>
<dbReference type="InterPro" id="IPR019776">
    <property type="entry name" value="Flagellar_basal_body_rod_CS"/>
</dbReference>
<evidence type="ECO:0000256" key="1">
    <source>
        <dbReference type="ARBA" id="ARBA00004117"/>
    </source>
</evidence>
<comment type="function">
    <text evidence="5 6">Structural component of flagellum, the bacterial motility apparatus. Part of the rod structure of flagellar basal body.</text>
</comment>
<evidence type="ECO:0000313" key="10">
    <source>
        <dbReference type="Proteomes" id="UP000282106"/>
    </source>
</evidence>
<evidence type="ECO:0000313" key="9">
    <source>
        <dbReference type="EMBL" id="ROH87854.1"/>
    </source>
</evidence>
<dbReference type="Pfam" id="PF00460">
    <property type="entry name" value="Flg_bb_rod"/>
    <property type="match status" value="1"/>
</dbReference>
<dbReference type="AlphaFoldDB" id="A0A3N0V5J9"/>
<evidence type="ECO:0000259" key="8">
    <source>
        <dbReference type="Pfam" id="PF00460"/>
    </source>
</evidence>
<evidence type="ECO:0000256" key="7">
    <source>
        <dbReference type="SAM" id="MobiDB-lite"/>
    </source>
</evidence>
<evidence type="ECO:0000256" key="2">
    <source>
        <dbReference type="ARBA" id="ARBA00009677"/>
    </source>
</evidence>
<evidence type="ECO:0000256" key="6">
    <source>
        <dbReference type="PIRNR" id="PIRNR002889"/>
    </source>
</evidence>
<dbReference type="PANTHER" id="PTHR30435">
    <property type="entry name" value="FLAGELLAR PROTEIN"/>
    <property type="match status" value="1"/>
</dbReference>
<evidence type="ECO:0000256" key="5">
    <source>
        <dbReference type="ARBA" id="ARBA00024934"/>
    </source>
</evidence>
<sequence>MSDPLFGVHAAALTLGRQRMDVLASNLANADTPHYQAKDIDFERALAAQTAVADAERLSGSDARHLSTPGEGGEAETVWRVPLQPSADGNTVDAQIEQAQFADAALRYQASLNFLDGRVRSLMTAITGQSA</sequence>
<keyword evidence="4 6" id="KW-0975">Bacterial flagellum</keyword>
<accession>A0A3N0V5J9</accession>
<dbReference type="InParanoid" id="A0A3N0V5J9"/>
<dbReference type="EMBL" id="RJVO01000007">
    <property type="protein sequence ID" value="ROH87854.1"/>
    <property type="molecule type" value="Genomic_DNA"/>
</dbReference>
<dbReference type="GO" id="GO:0071978">
    <property type="term" value="P:bacterial-type flagellum-dependent swarming motility"/>
    <property type="evidence" value="ECO:0007669"/>
    <property type="project" value="TreeGrafter"/>
</dbReference>
<keyword evidence="9" id="KW-0966">Cell projection</keyword>
<comment type="subunit">
    <text evidence="6">The basal body constitutes a major portion of the flagellar organelle and consists of a number of rings mounted on a central rod.</text>
</comment>
<feature type="region of interest" description="Disordered" evidence="7">
    <location>
        <begin position="57"/>
        <end position="77"/>
    </location>
</feature>
<proteinExistence type="inferred from homology"/>
<dbReference type="PROSITE" id="PS00588">
    <property type="entry name" value="FLAGELLA_BB_ROD"/>
    <property type="match status" value="1"/>
</dbReference>
<name>A0A3N0V5J9_9GAMM</name>
<dbReference type="PIRSF" id="PIRSF002889">
    <property type="entry name" value="Rod_FlgB"/>
    <property type="match status" value="1"/>
</dbReference>
<comment type="similarity">
    <text evidence="2 6">Belongs to the flagella basal body rod proteins family.</text>
</comment>
<keyword evidence="10" id="KW-1185">Reference proteome</keyword>
<dbReference type="PANTHER" id="PTHR30435:SF12">
    <property type="entry name" value="FLAGELLAR BASAL BODY ROD PROTEIN FLGB"/>
    <property type="match status" value="1"/>
</dbReference>
<dbReference type="Proteomes" id="UP000282106">
    <property type="component" value="Unassembled WGS sequence"/>
</dbReference>
<dbReference type="GO" id="GO:0030694">
    <property type="term" value="C:bacterial-type flagellum basal body, rod"/>
    <property type="evidence" value="ECO:0007669"/>
    <property type="project" value="InterPro"/>
</dbReference>
<keyword evidence="9" id="KW-0282">Flagellum</keyword>
<feature type="domain" description="Flagellar basal body rod protein N-terminal" evidence="8">
    <location>
        <begin position="8"/>
        <end position="36"/>
    </location>
</feature>
<dbReference type="InterPro" id="IPR006300">
    <property type="entry name" value="FlgB"/>
</dbReference>
<keyword evidence="9" id="KW-0969">Cilium</keyword>
<comment type="caution">
    <text evidence="9">The sequence shown here is derived from an EMBL/GenBank/DDBJ whole genome shotgun (WGS) entry which is preliminary data.</text>
</comment>
<dbReference type="FunCoup" id="A0A3N0V5J9">
    <property type="interactions" value="67"/>
</dbReference>
<evidence type="ECO:0000256" key="3">
    <source>
        <dbReference type="ARBA" id="ARBA00014376"/>
    </source>
</evidence>
<comment type="subcellular location">
    <subcellularLocation>
        <location evidence="1 6">Bacterial flagellum basal body</location>
    </subcellularLocation>
</comment>
<organism evidence="9 10">
    <name type="scientific">Stagnimonas aquatica</name>
    <dbReference type="NCBI Taxonomy" id="2689987"/>
    <lineage>
        <taxon>Bacteria</taxon>
        <taxon>Pseudomonadati</taxon>
        <taxon>Pseudomonadota</taxon>
        <taxon>Gammaproteobacteria</taxon>
        <taxon>Nevskiales</taxon>
        <taxon>Nevskiaceae</taxon>
        <taxon>Stagnimonas</taxon>
    </lineage>
</organism>